<organism evidence="4 5">
    <name type="scientific">Chitinophaga solisilvae</name>
    <dbReference type="NCBI Taxonomy" id="1233460"/>
    <lineage>
        <taxon>Bacteria</taxon>
        <taxon>Pseudomonadati</taxon>
        <taxon>Bacteroidota</taxon>
        <taxon>Chitinophagia</taxon>
        <taxon>Chitinophagales</taxon>
        <taxon>Chitinophagaceae</taxon>
        <taxon>Chitinophaga</taxon>
    </lineage>
</organism>
<dbReference type="Pfam" id="PF12833">
    <property type="entry name" value="HTH_18"/>
    <property type="match status" value="1"/>
</dbReference>
<proteinExistence type="predicted"/>
<keyword evidence="1" id="KW-0805">Transcription regulation</keyword>
<dbReference type="PROSITE" id="PS00041">
    <property type="entry name" value="HTH_ARAC_FAMILY_1"/>
    <property type="match status" value="1"/>
</dbReference>
<evidence type="ECO:0000313" key="5">
    <source>
        <dbReference type="Proteomes" id="UP000281028"/>
    </source>
</evidence>
<keyword evidence="3" id="KW-0804">Transcription</keyword>
<keyword evidence="2" id="KW-0238">DNA-binding</keyword>
<dbReference type="OrthoDB" id="9816011at2"/>
<comment type="caution">
    <text evidence="4">The sequence shown here is derived from an EMBL/GenBank/DDBJ whole genome shotgun (WGS) entry which is preliminary data.</text>
</comment>
<dbReference type="InterPro" id="IPR018060">
    <property type="entry name" value="HTH_AraC"/>
</dbReference>
<evidence type="ECO:0000256" key="1">
    <source>
        <dbReference type="ARBA" id="ARBA00023015"/>
    </source>
</evidence>
<dbReference type="GO" id="GO:0003700">
    <property type="term" value="F:DNA-binding transcription factor activity"/>
    <property type="evidence" value="ECO:0007669"/>
    <property type="project" value="InterPro"/>
</dbReference>
<dbReference type="PANTHER" id="PTHR43280">
    <property type="entry name" value="ARAC-FAMILY TRANSCRIPTIONAL REGULATOR"/>
    <property type="match status" value="1"/>
</dbReference>
<dbReference type="SMART" id="SM00342">
    <property type="entry name" value="HTH_ARAC"/>
    <property type="match status" value="1"/>
</dbReference>
<gene>
    <name evidence="4" type="ORF">ECE50_024000</name>
</gene>
<accession>A0A3S1D2J7</accession>
<dbReference type="PANTHER" id="PTHR43280:SF2">
    <property type="entry name" value="HTH-TYPE TRANSCRIPTIONAL REGULATOR EXSA"/>
    <property type="match status" value="1"/>
</dbReference>
<evidence type="ECO:0000256" key="2">
    <source>
        <dbReference type="ARBA" id="ARBA00023125"/>
    </source>
</evidence>
<dbReference type="RefSeq" id="WP_127038122.1">
    <property type="nucleotide sequence ID" value="NZ_JAABOK010000006.1"/>
</dbReference>
<evidence type="ECO:0000256" key="3">
    <source>
        <dbReference type="ARBA" id="ARBA00023163"/>
    </source>
</evidence>
<dbReference type="EMBL" id="RIAR02000001">
    <property type="protein sequence ID" value="NSL89925.1"/>
    <property type="molecule type" value="Genomic_DNA"/>
</dbReference>
<dbReference type="Proteomes" id="UP000281028">
    <property type="component" value="Unassembled WGS sequence"/>
</dbReference>
<keyword evidence="5" id="KW-1185">Reference proteome</keyword>
<dbReference type="GO" id="GO:0043565">
    <property type="term" value="F:sequence-specific DNA binding"/>
    <property type="evidence" value="ECO:0007669"/>
    <property type="project" value="InterPro"/>
</dbReference>
<name>A0A3S1D2J7_9BACT</name>
<sequence>MKPSTIEFWKWNIQQAISFAHSQPLEEIELQEVADRLHVSKDNFSHMFKKIRKEAYQQFVKRSRLEAGVGYLRHSGYSISQISEMCRYTHAAFTKAIRSRFNCSPTHMRDVDFLPEEANTLQQTELVTHSKDYADIFNLDKTEDVRLPSMTLYYHILPGHNNPVKSMMAYMDIYTKQLQYIIRTLGLHDARIITGSLDVVPITTYTKMMMYVGLLLPNTLEYNTAHFQIIQTYRESFRLVHMQMAGGDFKKLTVPMSFAEAGLPMYKFINNNCRESNFKMSNNYFFISLPAPDKSEIYIPWQKTP</sequence>
<dbReference type="Gene3D" id="1.10.10.60">
    <property type="entry name" value="Homeodomain-like"/>
    <property type="match status" value="1"/>
</dbReference>
<dbReference type="InterPro" id="IPR018062">
    <property type="entry name" value="HTH_AraC-typ_CS"/>
</dbReference>
<evidence type="ECO:0000313" key="4">
    <source>
        <dbReference type="EMBL" id="NSL89925.1"/>
    </source>
</evidence>
<dbReference type="AlphaFoldDB" id="A0A3S1D2J7"/>
<dbReference type="PROSITE" id="PS01124">
    <property type="entry name" value="HTH_ARAC_FAMILY_2"/>
    <property type="match status" value="1"/>
</dbReference>
<reference evidence="4" key="1">
    <citation type="submission" date="2020-05" db="EMBL/GenBank/DDBJ databases">
        <title>Chitinophaga laudate sp. nov., isolated from a tropical peat swamp.</title>
        <authorList>
            <person name="Goh C.B.S."/>
            <person name="Lee M.S."/>
            <person name="Parimannan S."/>
            <person name="Pasbakhsh P."/>
            <person name="Yule C.M."/>
            <person name="Rajandas H."/>
            <person name="Loke S."/>
            <person name="Croft L."/>
            <person name="Tan J.B.L."/>
        </authorList>
    </citation>
    <scope>NUCLEOTIDE SEQUENCE</scope>
    <source>
        <strain evidence="4">Mgbs1</strain>
    </source>
</reference>
<protein>
    <submittedName>
        <fullName evidence="4">Helix-turn-helix transcriptional regulator</fullName>
    </submittedName>
</protein>